<dbReference type="InterPro" id="IPR008928">
    <property type="entry name" value="6-hairpin_glycosidase_sf"/>
</dbReference>
<keyword evidence="4" id="KW-1185">Reference proteome</keyword>
<dbReference type="RefSeq" id="WP_048165521.1">
    <property type="nucleotide sequence ID" value="NZ_CP006019.1"/>
</dbReference>
<feature type="domain" description="Glycogen debranching enzyme C-terminal" evidence="1">
    <location>
        <begin position="235"/>
        <end position="593"/>
    </location>
</feature>
<dbReference type="InterPro" id="IPR012341">
    <property type="entry name" value="6hp_glycosidase-like_sf"/>
</dbReference>
<dbReference type="Gene3D" id="1.50.10.10">
    <property type="match status" value="1"/>
</dbReference>
<dbReference type="InterPro" id="IPR032856">
    <property type="entry name" value="GDE_N_bis"/>
</dbReference>
<dbReference type="Proteomes" id="UP000027981">
    <property type="component" value="Chromosome"/>
</dbReference>
<dbReference type="Pfam" id="PF14742">
    <property type="entry name" value="GDE_N_bis"/>
    <property type="match status" value="1"/>
</dbReference>
<dbReference type="InterPro" id="IPR032790">
    <property type="entry name" value="GDE_C"/>
</dbReference>
<gene>
    <name evidence="3" type="ORF">PAP_08190</name>
</gene>
<dbReference type="SUPFAM" id="SSF48208">
    <property type="entry name" value="Six-hairpin glycosidases"/>
    <property type="match status" value="1"/>
</dbReference>
<feature type="domain" description="Putative glycogen debranching enzyme N-terminal" evidence="2">
    <location>
        <begin position="7"/>
        <end position="181"/>
    </location>
</feature>
<dbReference type="EMBL" id="CP006019">
    <property type="protein sequence ID" value="AIF70026.1"/>
    <property type="molecule type" value="Genomic_DNA"/>
</dbReference>
<dbReference type="STRING" id="1343739.PAP_08190"/>
<proteinExistence type="predicted"/>
<protein>
    <recommendedName>
        <fullName evidence="5">Aminotransferase</fullName>
    </recommendedName>
</protein>
<dbReference type="HOGENOM" id="CLU_019216_1_0_2"/>
<evidence type="ECO:0000313" key="4">
    <source>
        <dbReference type="Proteomes" id="UP000027981"/>
    </source>
</evidence>
<organism evidence="3 4">
    <name type="scientific">Palaeococcus pacificus DY20341</name>
    <dbReference type="NCBI Taxonomy" id="1343739"/>
    <lineage>
        <taxon>Archaea</taxon>
        <taxon>Methanobacteriati</taxon>
        <taxon>Methanobacteriota</taxon>
        <taxon>Thermococci</taxon>
        <taxon>Thermococcales</taxon>
        <taxon>Thermococcaceae</taxon>
        <taxon>Palaeococcus</taxon>
    </lineage>
</organism>
<sequence>MTRVILSSNGAFVVSDVKGDMNGEYHGFYAFDTRFVSDISLEVEHYEKQLLGHVELASHASISHMLLKSGKSSILLVRKRELAENWTYREVLTFYNLSHEPKEILINYLFKISFDDIFEVRRYPGITREIKFEEQKDGRKYYYSGIDGVKRELIAKSTKLVPNESGFMGRITLDPLRSEEVEVIFYPKVYQESLQALLKEKLHFKLDEIVKTSSSKINEVFRIALKDLSALTVSTAHGVTIFAGVPFFVSLFGRDSIITSLFLLPYFPEYAEGTLRILSRLQGKAFDSMRGEEPGKILHEFRFSELSQGGRLPFNLYYGTIDATPLYLILAGEYLKWTGDYETIRELKESLNKAVEWLLAKIEEGDGYVRYSSLSLKGLRNQGWKDSTEGIPDEDGKPTQHPVALVEVQGYAYKALLDMAELSDVLDVNEKLLKSEASKLKRRFNRDFWMKKEKFYAIALSGENKPSKVISSNPGHLLFTGIAEHEKEIAQRLFERDMFSGWGIRTLSSKEKAYNPFSYHNGSVWPHDNAIIALGLSKVGEREKAALLGSTFLKAGTLLPNFQMPELFSGVESEVPLIVPRANVPQAWSAASLFAFLTAMLGAGVENGDLRISPTLPKELGKVEVVMKFHGEKVVIGHD</sequence>
<evidence type="ECO:0000259" key="2">
    <source>
        <dbReference type="Pfam" id="PF14742"/>
    </source>
</evidence>
<accession>A0A075LV54</accession>
<evidence type="ECO:0000259" key="1">
    <source>
        <dbReference type="Pfam" id="PF06202"/>
    </source>
</evidence>
<dbReference type="Pfam" id="PF06202">
    <property type="entry name" value="GDE_C"/>
    <property type="match status" value="1"/>
</dbReference>
<name>A0A075LV54_9EURY</name>
<evidence type="ECO:0000313" key="3">
    <source>
        <dbReference type="EMBL" id="AIF70026.1"/>
    </source>
</evidence>
<reference evidence="3 4" key="2">
    <citation type="journal article" date="2015" name="Genome Announc.">
        <title>Complete Genome Sequence of Hyperthermophilic Piezophilic Archaeon Palaeococcus pacificus DY20341T, Isolated from Deep-Sea Hydrothermal Sediments.</title>
        <authorList>
            <person name="Zeng X."/>
            <person name="Jebbar M."/>
            <person name="Shao Z."/>
        </authorList>
    </citation>
    <scope>NUCLEOTIDE SEQUENCE [LARGE SCALE GENOMIC DNA]</scope>
    <source>
        <strain evidence="3 4">DY20341</strain>
    </source>
</reference>
<evidence type="ECO:0008006" key="5">
    <source>
        <dbReference type="Google" id="ProtNLM"/>
    </source>
</evidence>
<dbReference type="AlphaFoldDB" id="A0A075LV54"/>
<dbReference type="KEGG" id="ppac:PAP_08190"/>
<reference evidence="4" key="1">
    <citation type="submission" date="2013-06" db="EMBL/GenBank/DDBJ databases">
        <title>Complete Genome Sequence of Hyperthermophilic Palaeococcus pacificus DY20341T, Isolated from a Deep-Sea Hydrothermal Sediments.</title>
        <authorList>
            <person name="Zeng X."/>
            <person name="Shao Z."/>
        </authorList>
    </citation>
    <scope>NUCLEOTIDE SEQUENCE [LARGE SCALE GENOMIC DNA]</scope>
    <source>
        <strain evidence="4">DY20341</strain>
    </source>
</reference>
<dbReference type="OrthoDB" id="7795at2157"/>
<dbReference type="GO" id="GO:0005975">
    <property type="term" value="P:carbohydrate metabolic process"/>
    <property type="evidence" value="ECO:0007669"/>
    <property type="project" value="InterPro"/>
</dbReference>
<dbReference type="eggNOG" id="arCOG03287">
    <property type="taxonomic scope" value="Archaea"/>
</dbReference>
<dbReference type="GeneID" id="24842738"/>